<dbReference type="NCBIfam" id="TIGR03953">
    <property type="entry name" value="rplD_bact"/>
    <property type="match status" value="1"/>
</dbReference>
<protein>
    <recommendedName>
        <fullName evidence="5 6">Large ribosomal subunit protein uL4</fullName>
    </recommendedName>
</protein>
<name>A0ABT1SLC1_9FIRM</name>
<keyword evidence="9" id="KW-1185">Reference proteome</keyword>
<feature type="region of interest" description="Disordered" evidence="7">
    <location>
        <begin position="44"/>
        <end position="76"/>
    </location>
</feature>
<dbReference type="Proteomes" id="UP001524435">
    <property type="component" value="Unassembled WGS sequence"/>
</dbReference>
<evidence type="ECO:0000256" key="3">
    <source>
        <dbReference type="ARBA" id="ARBA00022980"/>
    </source>
</evidence>
<keyword evidence="3 6" id="KW-0689">Ribosomal protein</keyword>
<dbReference type="RefSeq" id="WP_102267950.1">
    <property type="nucleotide sequence ID" value="NZ_CALVCM010000006.1"/>
</dbReference>
<comment type="function">
    <text evidence="6">One of the primary rRNA binding proteins, this protein initially binds near the 5'-end of the 23S rRNA. It is important during the early stages of 50S assembly. It makes multiple contacts with different domains of the 23S rRNA in the assembled 50S subunit and ribosome.</text>
</comment>
<dbReference type="HAMAP" id="MF_01328_B">
    <property type="entry name" value="Ribosomal_uL4_B"/>
    <property type="match status" value="1"/>
</dbReference>
<keyword evidence="6" id="KW-0699">rRNA-binding</keyword>
<evidence type="ECO:0000256" key="2">
    <source>
        <dbReference type="ARBA" id="ARBA00011838"/>
    </source>
</evidence>
<dbReference type="GO" id="GO:0005840">
    <property type="term" value="C:ribosome"/>
    <property type="evidence" value="ECO:0007669"/>
    <property type="project" value="UniProtKB-KW"/>
</dbReference>
<keyword evidence="6" id="KW-0694">RNA-binding</keyword>
<keyword evidence="4 6" id="KW-0687">Ribonucleoprotein</keyword>
<evidence type="ECO:0000313" key="9">
    <source>
        <dbReference type="Proteomes" id="UP001524435"/>
    </source>
</evidence>
<proteinExistence type="inferred from homology"/>
<dbReference type="PANTHER" id="PTHR10746">
    <property type="entry name" value="50S RIBOSOMAL PROTEIN L4"/>
    <property type="match status" value="1"/>
</dbReference>
<evidence type="ECO:0000256" key="5">
    <source>
        <dbReference type="ARBA" id="ARBA00035244"/>
    </source>
</evidence>
<dbReference type="InterPro" id="IPR023574">
    <property type="entry name" value="Ribosomal_uL4_dom_sf"/>
</dbReference>
<dbReference type="Gene3D" id="3.40.1370.10">
    <property type="match status" value="1"/>
</dbReference>
<dbReference type="SUPFAM" id="SSF52166">
    <property type="entry name" value="Ribosomal protein L4"/>
    <property type="match status" value="1"/>
</dbReference>
<comment type="similarity">
    <text evidence="1 6">Belongs to the universal ribosomal protein uL4 family.</text>
</comment>
<organism evidence="8 9">
    <name type="scientific">Massilicoli timonensis</name>
    <dbReference type="NCBI Taxonomy" id="2015901"/>
    <lineage>
        <taxon>Bacteria</taxon>
        <taxon>Bacillati</taxon>
        <taxon>Bacillota</taxon>
        <taxon>Erysipelotrichia</taxon>
        <taxon>Erysipelotrichales</taxon>
        <taxon>Erysipelotrichaceae</taxon>
        <taxon>Massilicoli</taxon>
    </lineage>
</organism>
<sequence length="211" mass="23494">MPKLVVLNQEGKELHEVTLCESVFGIEPNQQCIFDAIVMQRASMRQGTHDTKGRSEVSGGGRKPWRQKGTGRARQGSIRATQWRGGGTVFGPTPRSYAYRLNKKVRRLALKSVLSEKVLENAMSVVDAFKLEAPKTKEFVKIIDAIKAPKKTLFVVDGEEDYENAYLSMRNIPSMMMLTADGINVYDIVNANQIVFTEAALKTVEEALGNE</sequence>
<accession>A0ABT1SLC1</accession>
<reference evidence="8 9" key="1">
    <citation type="submission" date="2022-06" db="EMBL/GenBank/DDBJ databases">
        <title>Isolation of gut microbiota from human fecal samples.</title>
        <authorList>
            <person name="Pamer E.G."/>
            <person name="Barat B."/>
            <person name="Waligurski E."/>
            <person name="Medina S."/>
            <person name="Paddock L."/>
            <person name="Mostad J."/>
        </authorList>
    </citation>
    <scope>NUCLEOTIDE SEQUENCE [LARGE SCALE GENOMIC DNA]</scope>
    <source>
        <strain evidence="8 9">DFI.6.1</strain>
    </source>
</reference>
<dbReference type="InterPro" id="IPR002136">
    <property type="entry name" value="Ribosomal_uL4"/>
</dbReference>
<evidence type="ECO:0000256" key="1">
    <source>
        <dbReference type="ARBA" id="ARBA00010528"/>
    </source>
</evidence>
<dbReference type="InterPro" id="IPR013005">
    <property type="entry name" value="Ribosomal_uL4-like"/>
</dbReference>
<dbReference type="EMBL" id="JANGCH010000009">
    <property type="protein sequence ID" value="MCQ5122016.1"/>
    <property type="molecule type" value="Genomic_DNA"/>
</dbReference>
<evidence type="ECO:0000256" key="7">
    <source>
        <dbReference type="SAM" id="MobiDB-lite"/>
    </source>
</evidence>
<dbReference type="Pfam" id="PF00573">
    <property type="entry name" value="Ribosomal_L4"/>
    <property type="match status" value="1"/>
</dbReference>
<comment type="caution">
    <text evidence="8">The sequence shown here is derived from an EMBL/GenBank/DDBJ whole genome shotgun (WGS) entry which is preliminary data.</text>
</comment>
<comment type="subunit">
    <text evidence="2 6">Part of the 50S ribosomal subunit.</text>
</comment>
<evidence type="ECO:0000256" key="6">
    <source>
        <dbReference type="HAMAP-Rule" id="MF_01328"/>
    </source>
</evidence>
<evidence type="ECO:0000313" key="8">
    <source>
        <dbReference type="EMBL" id="MCQ5122016.1"/>
    </source>
</evidence>
<dbReference type="PANTHER" id="PTHR10746:SF6">
    <property type="entry name" value="LARGE RIBOSOMAL SUBUNIT PROTEIN UL4M"/>
    <property type="match status" value="1"/>
</dbReference>
<comment type="function">
    <text evidence="6">Forms part of the polypeptide exit tunnel.</text>
</comment>
<evidence type="ECO:0000256" key="4">
    <source>
        <dbReference type="ARBA" id="ARBA00023274"/>
    </source>
</evidence>
<gene>
    <name evidence="6 8" type="primary">rplD</name>
    <name evidence="8" type="ORF">NE663_07060</name>
</gene>